<evidence type="ECO:0000256" key="1">
    <source>
        <dbReference type="ARBA" id="ARBA00004141"/>
    </source>
</evidence>
<comment type="similarity">
    <text evidence="2">Belongs to the nucleotide-sugar transporter family. CMP-Sialate:CMP antiporter (TC 2.A.7.12) subfamily.</text>
</comment>
<dbReference type="NCBIfam" id="TIGR00803">
    <property type="entry name" value="nst"/>
    <property type="match status" value="1"/>
</dbReference>
<dbReference type="Pfam" id="PF04142">
    <property type="entry name" value="Nuc_sug_transp"/>
    <property type="match status" value="1"/>
</dbReference>
<feature type="transmembrane region" description="Helical" evidence="6">
    <location>
        <begin position="48"/>
        <end position="69"/>
    </location>
</feature>
<keyword evidence="5 6" id="KW-0472">Membrane</keyword>
<protein>
    <submittedName>
        <fullName evidence="7">Nucleotide-sugar transporter</fullName>
    </submittedName>
</protein>
<keyword evidence="7" id="KW-0813">Transport</keyword>
<dbReference type="AlphaFoldDB" id="A0A5B8MYN8"/>
<evidence type="ECO:0000256" key="5">
    <source>
        <dbReference type="ARBA" id="ARBA00023136"/>
    </source>
</evidence>
<feature type="transmembrane region" description="Helical" evidence="6">
    <location>
        <begin position="170"/>
        <end position="192"/>
    </location>
</feature>
<evidence type="ECO:0000256" key="6">
    <source>
        <dbReference type="SAM" id="Phobius"/>
    </source>
</evidence>
<name>A0A5B8MYN8_9CHLO</name>
<feature type="transmembrane region" description="Helical" evidence="6">
    <location>
        <begin position="112"/>
        <end position="133"/>
    </location>
</feature>
<dbReference type="EMBL" id="CP031051">
    <property type="protein sequence ID" value="QDZ25659.1"/>
    <property type="molecule type" value="Genomic_DNA"/>
</dbReference>
<keyword evidence="7" id="KW-0762">Sugar transport</keyword>
<dbReference type="InterPro" id="IPR007271">
    <property type="entry name" value="Nuc_sug_transpt"/>
</dbReference>
<dbReference type="PANTHER" id="PTHR10231">
    <property type="entry name" value="NUCLEOTIDE-SUGAR TRANSMEMBRANE TRANSPORTER"/>
    <property type="match status" value="1"/>
</dbReference>
<dbReference type="GO" id="GO:0015165">
    <property type="term" value="F:pyrimidine nucleotide-sugar transmembrane transporter activity"/>
    <property type="evidence" value="ECO:0007669"/>
    <property type="project" value="InterPro"/>
</dbReference>
<dbReference type="GO" id="GO:0000139">
    <property type="term" value="C:Golgi membrane"/>
    <property type="evidence" value="ECO:0007669"/>
    <property type="project" value="InterPro"/>
</dbReference>
<comment type="subcellular location">
    <subcellularLocation>
        <location evidence="1">Membrane</location>
        <topology evidence="1">Multi-pass membrane protein</topology>
    </subcellularLocation>
</comment>
<evidence type="ECO:0000256" key="3">
    <source>
        <dbReference type="ARBA" id="ARBA00022692"/>
    </source>
</evidence>
<organism evidence="7 8">
    <name type="scientific">Chloropicon primus</name>
    <dbReference type="NCBI Taxonomy" id="1764295"/>
    <lineage>
        <taxon>Eukaryota</taxon>
        <taxon>Viridiplantae</taxon>
        <taxon>Chlorophyta</taxon>
        <taxon>Chloropicophyceae</taxon>
        <taxon>Chloropicales</taxon>
        <taxon>Chloropicaceae</taxon>
        <taxon>Chloropicon</taxon>
    </lineage>
</organism>
<reference evidence="7 8" key="1">
    <citation type="submission" date="2018-07" db="EMBL/GenBank/DDBJ databases">
        <title>The complete nuclear genome of the prasinophyte Chloropicon primus (CCMP1205).</title>
        <authorList>
            <person name="Pombert J.-F."/>
            <person name="Otis C."/>
            <person name="Turmel M."/>
            <person name="Lemieux C."/>
        </authorList>
    </citation>
    <scope>NUCLEOTIDE SEQUENCE [LARGE SCALE GENOMIC DNA]</scope>
    <source>
        <strain evidence="7 8">CCMP1205</strain>
    </source>
</reference>
<gene>
    <name evidence="7" type="ORF">A3770_18p81770</name>
</gene>
<keyword evidence="8" id="KW-1185">Reference proteome</keyword>
<evidence type="ECO:0000313" key="8">
    <source>
        <dbReference type="Proteomes" id="UP000316726"/>
    </source>
</evidence>
<proteinExistence type="inferred from homology"/>
<evidence type="ECO:0000313" key="7">
    <source>
        <dbReference type="EMBL" id="QDZ25659.1"/>
    </source>
</evidence>
<dbReference type="Proteomes" id="UP000316726">
    <property type="component" value="Chromosome 18"/>
</dbReference>
<evidence type="ECO:0000256" key="4">
    <source>
        <dbReference type="ARBA" id="ARBA00022989"/>
    </source>
</evidence>
<dbReference type="OrthoDB" id="408493at2759"/>
<sequence>MLFYLFRVVPPTKWLGAFMLSFSTTAQYFSIASTRAVGSHGYTYPYKYAVMPFLAELFKLLATVVWTLIQGRQKELFRQHSWQKWRVYAVLAFIYMLINNIVFLALLQLSPISFIALGNLKTVTTAIFFLVCLGRNLTKLQWHALGLLSIGTAMTQIGRCEQVLASPVLGISWSLLSCGLSASAGVFTEMFLKREEEDLHLQNFKVYACGTFVNFIRLAMNHVLLPADERSWWFNGFEQNTWIIPLNLAVTGILVSWVMRCCPIHLKIIANSSTLIASYFIQQAVDPTKTNPHIFLGLVMICTSLCLYYTNPKLLSGDSDADRADLRYWCGIVTPSMTRASTHPSMLAADSIKDKAYLDA</sequence>
<dbReference type="SUPFAM" id="SSF103481">
    <property type="entry name" value="Multidrug resistance efflux transporter EmrE"/>
    <property type="match status" value="1"/>
</dbReference>
<feature type="transmembrane region" description="Helical" evidence="6">
    <location>
        <begin position="85"/>
        <end position="106"/>
    </location>
</feature>
<evidence type="ECO:0000256" key="2">
    <source>
        <dbReference type="ARBA" id="ARBA00006447"/>
    </source>
</evidence>
<keyword evidence="3 6" id="KW-0812">Transmembrane</keyword>
<keyword evidence="4 6" id="KW-1133">Transmembrane helix</keyword>
<accession>A0A5B8MYN8</accession>
<dbReference type="InterPro" id="IPR037185">
    <property type="entry name" value="EmrE-like"/>
</dbReference>
<feature type="transmembrane region" description="Helical" evidence="6">
    <location>
        <begin position="240"/>
        <end position="257"/>
    </location>
</feature>